<dbReference type="PRINTS" id="PR00455">
    <property type="entry name" value="HTHTETR"/>
</dbReference>
<evidence type="ECO:0000259" key="3">
    <source>
        <dbReference type="PROSITE" id="PS50977"/>
    </source>
</evidence>
<dbReference type="InterPro" id="IPR050624">
    <property type="entry name" value="HTH-type_Tx_Regulator"/>
</dbReference>
<evidence type="ECO:0000256" key="2">
    <source>
        <dbReference type="PROSITE-ProRule" id="PRU00335"/>
    </source>
</evidence>
<dbReference type="Pfam" id="PF00440">
    <property type="entry name" value="TetR_N"/>
    <property type="match status" value="1"/>
</dbReference>
<dbReference type="InterPro" id="IPR039532">
    <property type="entry name" value="TetR_C_Firmicutes"/>
</dbReference>
<organism evidence="4 5">
    <name type="scientific">Floricoccus tropicus</name>
    <dbReference type="NCBI Taxonomy" id="1859473"/>
    <lineage>
        <taxon>Bacteria</taxon>
        <taxon>Bacillati</taxon>
        <taxon>Bacillota</taxon>
        <taxon>Bacilli</taxon>
        <taxon>Lactobacillales</taxon>
        <taxon>Streptococcaceae</taxon>
        <taxon>Floricoccus</taxon>
    </lineage>
</organism>
<dbReference type="PANTHER" id="PTHR43479">
    <property type="entry name" value="ACREF/ENVCD OPERON REPRESSOR-RELATED"/>
    <property type="match status" value="1"/>
</dbReference>
<dbReference type="EMBL" id="MKIR01000026">
    <property type="protein sequence ID" value="OFI48236.1"/>
    <property type="molecule type" value="Genomic_DNA"/>
</dbReference>
<dbReference type="PANTHER" id="PTHR43479:SF7">
    <property type="entry name" value="TETR-FAMILY TRANSCRIPTIONAL REGULATOR"/>
    <property type="match status" value="1"/>
</dbReference>
<dbReference type="InterPro" id="IPR001647">
    <property type="entry name" value="HTH_TetR"/>
</dbReference>
<keyword evidence="5" id="KW-1185">Reference proteome</keyword>
<dbReference type="SUPFAM" id="SSF46689">
    <property type="entry name" value="Homeodomain-like"/>
    <property type="match status" value="1"/>
</dbReference>
<proteinExistence type="predicted"/>
<reference evidence="5" key="1">
    <citation type="submission" date="2016-09" db="EMBL/GenBank/DDBJ databases">
        <title>Draft genome sequence of a novel species of the family Streptococcaceae isolated from flowers.</title>
        <authorList>
            <person name="Chuah L.-O."/>
            <person name="Yap K.-P."/>
            <person name="Thong K.L."/>
            <person name="Liong M.T."/>
            <person name="Ahmad R."/>
            <person name="Rusul G."/>
        </authorList>
    </citation>
    <scope>NUCLEOTIDE SEQUENCE [LARGE SCALE GENOMIC DNA]</scope>
    <source>
        <strain evidence="5">DF1</strain>
    </source>
</reference>
<dbReference type="Gene3D" id="1.10.357.10">
    <property type="entry name" value="Tetracycline Repressor, domain 2"/>
    <property type="match status" value="1"/>
</dbReference>
<sequence length="202" mass="22953">MVIHRNTNSKKVIKNAFSKLLNEKGFEKMTVSDITRAADVNRGTFYSHYTGKYDLLNEVEDEILGNLKGYFDESGPKIIKPVDYTEKENVQLFSNDSILHAATYAKDNFEMIHGLISEGGNSKLIPKFKEIMVDILQERAKKIGVLNFNKFKMPDGYAYEIMLSSVVSILEYWILNDTKESPEEIVKIINTAAFVAPAELLM</sequence>
<dbReference type="GO" id="GO:0003677">
    <property type="term" value="F:DNA binding"/>
    <property type="evidence" value="ECO:0007669"/>
    <property type="project" value="UniProtKB-UniRule"/>
</dbReference>
<evidence type="ECO:0000256" key="1">
    <source>
        <dbReference type="ARBA" id="ARBA00023125"/>
    </source>
</evidence>
<dbReference type="InterPro" id="IPR009057">
    <property type="entry name" value="Homeodomain-like_sf"/>
</dbReference>
<comment type="caution">
    <text evidence="4">The sequence shown here is derived from an EMBL/GenBank/DDBJ whole genome shotgun (WGS) entry which is preliminary data.</text>
</comment>
<feature type="domain" description="HTH tetR-type" evidence="3">
    <location>
        <begin position="7"/>
        <end position="67"/>
    </location>
</feature>
<dbReference type="AlphaFoldDB" id="A0A1E8GJV5"/>
<evidence type="ECO:0000313" key="5">
    <source>
        <dbReference type="Proteomes" id="UP000178622"/>
    </source>
</evidence>
<feature type="DNA-binding region" description="H-T-H motif" evidence="2">
    <location>
        <begin position="30"/>
        <end position="49"/>
    </location>
</feature>
<dbReference type="Pfam" id="PF14278">
    <property type="entry name" value="TetR_C_8"/>
    <property type="match status" value="1"/>
</dbReference>
<evidence type="ECO:0000313" key="4">
    <source>
        <dbReference type="EMBL" id="OFI48236.1"/>
    </source>
</evidence>
<accession>A0A1E8GJV5</accession>
<keyword evidence="1 2" id="KW-0238">DNA-binding</keyword>
<dbReference type="Proteomes" id="UP000178622">
    <property type="component" value="Unassembled WGS sequence"/>
</dbReference>
<dbReference type="STRING" id="1859473.BG261_08100"/>
<dbReference type="OrthoDB" id="9810250at2"/>
<name>A0A1E8GJV5_9LACT</name>
<gene>
    <name evidence="4" type="ORF">BG261_08100</name>
</gene>
<dbReference type="PROSITE" id="PS50977">
    <property type="entry name" value="HTH_TETR_2"/>
    <property type="match status" value="1"/>
</dbReference>
<protein>
    <recommendedName>
        <fullName evidence="3">HTH tetR-type domain-containing protein</fullName>
    </recommendedName>
</protein>
<dbReference type="RefSeq" id="WP_070793244.1">
    <property type="nucleotide sequence ID" value="NZ_MKIR01000026.1"/>
</dbReference>